<feature type="compositionally biased region" description="Low complexity" evidence="7">
    <location>
        <begin position="237"/>
        <end position="257"/>
    </location>
</feature>
<dbReference type="GO" id="GO:0006298">
    <property type="term" value="P:mismatch repair"/>
    <property type="evidence" value="ECO:0007669"/>
    <property type="project" value="InterPro"/>
</dbReference>
<feature type="compositionally biased region" description="Low complexity" evidence="7">
    <location>
        <begin position="70"/>
        <end position="102"/>
    </location>
</feature>
<dbReference type="InterPro" id="IPR007861">
    <property type="entry name" value="DNA_mismatch_repair_MutS_clamp"/>
</dbReference>
<dbReference type="InterPro" id="IPR036678">
    <property type="entry name" value="MutS_con_dom_sf"/>
</dbReference>
<evidence type="ECO:0000313" key="10">
    <source>
        <dbReference type="Proteomes" id="UP000054350"/>
    </source>
</evidence>
<dbReference type="Gene3D" id="3.40.50.300">
    <property type="entry name" value="P-loop containing nucleotide triphosphate hydrolases"/>
    <property type="match status" value="1"/>
</dbReference>
<feature type="compositionally biased region" description="Low complexity" evidence="7">
    <location>
        <begin position="29"/>
        <end position="60"/>
    </location>
</feature>
<dbReference type="Pfam" id="PF05190">
    <property type="entry name" value="MutS_IV"/>
    <property type="match status" value="1"/>
</dbReference>
<dbReference type="EMBL" id="GG745374">
    <property type="protein sequence ID" value="KNE71745.1"/>
    <property type="molecule type" value="Genomic_DNA"/>
</dbReference>
<dbReference type="InterPro" id="IPR007860">
    <property type="entry name" value="DNA_mmatch_repair_MutS_con_dom"/>
</dbReference>
<feature type="compositionally biased region" description="Low complexity" evidence="7">
    <location>
        <begin position="115"/>
        <end position="127"/>
    </location>
</feature>
<keyword evidence="6" id="KW-0234">DNA repair</keyword>
<proteinExistence type="inferred from homology"/>
<dbReference type="OrthoDB" id="10252754at2759"/>
<dbReference type="VEuPathDB" id="FungiDB:AMAG_16050"/>
<dbReference type="Pfam" id="PF05188">
    <property type="entry name" value="MutS_II"/>
    <property type="match status" value="1"/>
</dbReference>
<sequence>MPRQPPPGRAGASRTPNGPKQQSLFTYFGPRTTPGAAPATPTPNDGPTSSQLTLPSSSQPNAPPTPTPAAPRSRGPTGPQTLSPALPASSPGLSGVPSSPLAARSSIRVPPPVEEPAATPTRLPRAASSRLKRKVILSDDEDDHDDAADPSFAPEKMDVDPDSDDDPLLAMDADFDDDLLASIPIADVVPPPPPKRPRLESATPTPTRSRLPTTARTPAGSGSTTPHNPFSAATTPRSSKAATPRTSATTTPQSSRAGSPLLRTSDERKRDRAEKFQETNKATYEWLKDVRDADGRRPGEPDYDPATLFVPESAWRKFSEFERQFWTVKSKYFDAVLFFKKGKFYELYERDADLAHREFDLKISDNGRGAMRMAGVPEATFDEWALKFVAQGHKVARVDQMESAAAKAMRDRATPAKKDKVIKRELTAVLTAGTLVEALGDHATYCMALAEVKVTETDEMRIAVALVDTSTAAMYVAAFTEDAARARLETLLMQVQPREVVVDKGHLSLATKKLVQALCPTAAWNAIAFPYGDVQALHPFQFPDDKPLPPVLARAVQNDDGVVLQAVGGLAMYLQRLKLDAPLTAAAAQGIHEYDLANQARTLVLDGATLANLHVLDGDRPLLSVLDRCTTPMGRRMLRTWVCHPLRGVAAIRTRQRAIAALIDTDVSFKGVPDLDRLVGRVRMGCCKVKDFVTLLNGMQRAVDAVETLGELQLDAGRVQQLVAECPLDVVRDRLAFFGAAFDSALAVRSGTIEPRAGVNADLDAAAATVQVVHDALAAHLMMVRQRHGIKQAVFKDGGSKDRNQIEVPAGTKVPPNWKKTSGTKAVDRYHSPEVVKLNQQLAEAEEVKAEVVRGATAQMYAQFAESDEVWRALSATVTELDVLAGLARAARDNEYTCFPEVVDSDDGTAAIDVRDLRHPSFGPDTGFIPNDVTLGGADETPRAMILTGPNMGGKSTIQRSLGLAIILAQLGSPIPATSCRLSPYDAVYTRIGARDNLVLGMSTLMVELHEASRILRNATPRSLVLMDELGRGTSTFDGHAIALATLHDLALHARSGVVFATHYHGLTAELPAKLVQNAHMACVEDPQTKEVTFLYKLVPGACPRSHGMNVARMAGVPEAVVEHAETVAAEFEAKHGEAMEVGKDEIGLAELAAVAALFARDQAPDLETVKMVQRGLAA</sequence>
<dbReference type="InterPro" id="IPR016151">
    <property type="entry name" value="DNA_mismatch_repair_MutS_N"/>
</dbReference>
<feature type="compositionally biased region" description="Acidic residues" evidence="7">
    <location>
        <begin position="138"/>
        <end position="148"/>
    </location>
</feature>
<evidence type="ECO:0000256" key="6">
    <source>
        <dbReference type="RuleBase" id="RU003756"/>
    </source>
</evidence>
<dbReference type="NCBIfam" id="NF003810">
    <property type="entry name" value="PRK05399.1"/>
    <property type="match status" value="1"/>
</dbReference>
<dbReference type="FunFam" id="3.40.1170.10:FF:000002">
    <property type="entry name" value="DNA mismatch repair protein"/>
    <property type="match status" value="1"/>
</dbReference>
<dbReference type="Pfam" id="PF00488">
    <property type="entry name" value="MutS_V"/>
    <property type="match status" value="1"/>
</dbReference>
<organism evidence="9 10">
    <name type="scientific">Allomyces macrogynus (strain ATCC 38327)</name>
    <name type="common">Allomyces javanicus var. macrogynus</name>
    <dbReference type="NCBI Taxonomy" id="578462"/>
    <lineage>
        <taxon>Eukaryota</taxon>
        <taxon>Fungi</taxon>
        <taxon>Fungi incertae sedis</taxon>
        <taxon>Blastocladiomycota</taxon>
        <taxon>Blastocladiomycetes</taxon>
        <taxon>Blastocladiales</taxon>
        <taxon>Blastocladiaceae</taxon>
        <taxon>Allomyces</taxon>
    </lineage>
</organism>
<evidence type="ECO:0000256" key="7">
    <source>
        <dbReference type="SAM" id="MobiDB-lite"/>
    </source>
</evidence>
<feature type="region of interest" description="Disordered" evidence="7">
    <location>
        <begin position="1"/>
        <end position="277"/>
    </location>
</feature>
<dbReference type="SUPFAM" id="SSF52540">
    <property type="entry name" value="P-loop containing nucleoside triphosphate hydrolases"/>
    <property type="match status" value="1"/>
</dbReference>
<dbReference type="SUPFAM" id="SSF53150">
    <property type="entry name" value="DNA repair protein MutS, domain II"/>
    <property type="match status" value="1"/>
</dbReference>
<reference evidence="10" key="2">
    <citation type="submission" date="2009-11" db="EMBL/GenBank/DDBJ databases">
        <title>The Genome Sequence of Allomyces macrogynus strain ATCC 38327.</title>
        <authorList>
            <consortium name="The Broad Institute Genome Sequencing Platform"/>
            <person name="Russ C."/>
            <person name="Cuomo C."/>
            <person name="Shea T."/>
            <person name="Young S.K."/>
            <person name="Zeng Q."/>
            <person name="Koehrsen M."/>
            <person name="Haas B."/>
            <person name="Borodovsky M."/>
            <person name="Guigo R."/>
            <person name="Alvarado L."/>
            <person name="Berlin A."/>
            <person name="Borenstein D."/>
            <person name="Chen Z."/>
            <person name="Engels R."/>
            <person name="Freedman E."/>
            <person name="Gellesch M."/>
            <person name="Goldberg J."/>
            <person name="Griggs A."/>
            <person name="Gujja S."/>
            <person name="Heiman D."/>
            <person name="Hepburn T."/>
            <person name="Howarth C."/>
            <person name="Jen D."/>
            <person name="Larson L."/>
            <person name="Lewis B."/>
            <person name="Mehta T."/>
            <person name="Park D."/>
            <person name="Pearson M."/>
            <person name="Roberts A."/>
            <person name="Saif S."/>
            <person name="Shenoy N."/>
            <person name="Sisk P."/>
            <person name="Stolte C."/>
            <person name="Sykes S."/>
            <person name="Walk T."/>
            <person name="White J."/>
            <person name="Yandava C."/>
            <person name="Burger G."/>
            <person name="Gray M.W."/>
            <person name="Holland P.W.H."/>
            <person name="King N."/>
            <person name="Lang F.B.F."/>
            <person name="Roger A.J."/>
            <person name="Ruiz-Trillo I."/>
            <person name="Lander E."/>
            <person name="Nusbaum C."/>
        </authorList>
    </citation>
    <scope>NUCLEOTIDE SEQUENCE [LARGE SCALE GENOMIC DNA]</scope>
    <source>
        <strain evidence="10">ATCC 38327</strain>
    </source>
</reference>
<keyword evidence="5 6" id="KW-0238">DNA-binding</keyword>
<comment type="function">
    <text evidence="6">Component of the post-replicative DNA mismatch repair system (MMR).</text>
</comment>
<dbReference type="InterPro" id="IPR045076">
    <property type="entry name" value="MutS"/>
</dbReference>
<dbReference type="eggNOG" id="KOG0217">
    <property type="taxonomic scope" value="Eukaryota"/>
</dbReference>
<dbReference type="SUPFAM" id="SSF55271">
    <property type="entry name" value="DNA repair protein MutS, domain I"/>
    <property type="match status" value="1"/>
</dbReference>
<comment type="similarity">
    <text evidence="1 6">Belongs to the DNA mismatch repair MutS family.</text>
</comment>
<dbReference type="GO" id="GO:0005524">
    <property type="term" value="F:ATP binding"/>
    <property type="evidence" value="ECO:0007669"/>
    <property type="project" value="UniProtKB-KW"/>
</dbReference>
<feature type="compositionally biased region" description="Low complexity" evidence="7">
    <location>
        <begin position="201"/>
        <end position="219"/>
    </location>
</feature>
<dbReference type="PROSITE" id="PS00486">
    <property type="entry name" value="DNA_MISMATCH_REPAIR_2"/>
    <property type="match status" value="1"/>
</dbReference>
<dbReference type="InterPro" id="IPR036187">
    <property type="entry name" value="DNA_mismatch_repair_MutS_sf"/>
</dbReference>
<dbReference type="GO" id="GO:0032301">
    <property type="term" value="C:MutSalpha complex"/>
    <property type="evidence" value="ECO:0007669"/>
    <property type="project" value="TreeGrafter"/>
</dbReference>
<dbReference type="SMART" id="SM00534">
    <property type="entry name" value="MUTSac"/>
    <property type="match status" value="1"/>
</dbReference>
<evidence type="ECO:0000256" key="4">
    <source>
        <dbReference type="ARBA" id="ARBA00022840"/>
    </source>
</evidence>
<dbReference type="InterPro" id="IPR000432">
    <property type="entry name" value="DNA_mismatch_repair_MutS_C"/>
</dbReference>
<feature type="compositionally biased region" description="Acidic residues" evidence="7">
    <location>
        <begin position="160"/>
        <end position="179"/>
    </location>
</feature>
<dbReference type="GO" id="GO:0140664">
    <property type="term" value="F:ATP-dependent DNA damage sensor activity"/>
    <property type="evidence" value="ECO:0007669"/>
    <property type="project" value="InterPro"/>
</dbReference>
<keyword evidence="2 6" id="KW-0547">Nucleotide-binding</keyword>
<dbReference type="PANTHER" id="PTHR11361:SF148">
    <property type="entry name" value="DNA MISMATCH REPAIR PROTEIN MSH6"/>
    <property type="match status" value="1"/>
</dbReference>
<dbReference type="Gene3D" id="3.30.420.110">
    <property type="entry name" value="MutS, connector domain"/>
    <property type="match status" value="1"/>
</dbReference>
<feature type="domain" description="DNA mismatch repair proteins mutS family" evidence="8">
    <location>
        <begin position="1023"/>
        <end position="1039"/>
    </location>
</feature>
<dbReference type="SUPFAM" id="SSF48334">
    <property type="entry name" value="DNA repair protein MutS, domain III"/>
    <property type="match status" value="1"/>
</dbReference>
<evidence type="ECO:0000256" key="5">
    <source>
        <dbReference type="ARBA" id="ARBA00023125"/>
    </source>
</evidence>
<dbReference type="InterPro" id="IPR007696">
    <property type="entry name" value="DNA_mismatch_repair_MutS_core"/>
</dbReference>
<dbReference type="STRING" id="578462.A0A0L0TAL4"/>
<feature type="compositionally biased region" description="Basic and acidic residues" evidence="7">
    <location>
        <begin position="264"/>
        <end position="277"/>
    </location>
</feature>
<dbReference type="AlphaFoldDB" id="A0A0L0TAL4"/>
<protein>
    <recommendedName>
        <fullName evidence="8">DNA mismatch repair proteins mutS family domain-containing protein</fullName>
    </recommendedName>
</protein>
<feature type="compositionally biased region" description="Polar residues" evidence="7">
    <location>
        <begin position="14"/>
        <end position="25"/>
    </location>
</feature>
<dbReference type="Proteomes" id="UP000054350">
    <property type="component" value="Unassembled WGS sequence"/>
</dbReference>
<evidence type="ECO:0000256" key="2">
    <source>
        <dbReference type="ARBA" id="ARBA00022741"/>
    </source>
</evidence>
<evidence type="ECO:0000313" key="9">
    <source>
        <dbReference type="EMBL" id="KNE71745.1"/>
    </source>
</evidence>
<keyword evidence="3 6" id="KW-0227">DNA damage</keyword>
<keyword evidence="10" id="KW-1185">Reference proteome</keyword>
<evidence type="ECO:0000256" key="3">
    <source>
        <dbReference type="ARBA" id="ARBA00022763"/>
    </source>
</evidence>
<dbReference type="GO" id="GO:0030983">
    <property type="term" value="F:mismatched DNA binding"/>
    <property type="evidence" value="ECO:0007669"/>
    <property type="project" value="InterPro"/>
</dbReference>
<dbReference type="PANTHER" id="PTHR11361">
    <property type="entry name" value="DNA MISMATCH REPAIR PROTEIN MUTS FAMILY MEMBER"/>
    <property type="match status" value="1"/>
</dbReference>
<dbReference type="SMART" id="SM00533">
    <property type="entry name" value="MUTSd"/>
    <property type="match status" value="1"/>
</dbReference>
<dbReference type="Pfam" id="PF05192">
    <property type="entry name" value="MutS_III"/>
    <property type="match status" value="1"/>
</dbReference>
<gene>
    <name evidence="9" type="ORF">AMAG_16050</name>
</gene>
<dbReference type="OMA" id="TPMMAQY"/>
<name>A0A0L0TAL4_ALLM3</name>
<accession>A0A0L0TAL4</accession>
<dbReference type="Gene3D" id="3.40.1170.10">
    <property type="entry name" value="DNA repair protein MutS, domain I"/>
    <property type="match status" value="1"/>
</dbReference>
<keyword evidence="4" id="KW-0067">ATP-binding</keyword>
<dbReference type="Pfam" id="PF01624">
    <property type="entry name" value="MutS_I"/>
    <property type="match status" value="1"/>
</dbReference>
<feature type="compositionally biased region" description="Polar residues" evidence="7">
    <location>
        <begin position="220"/>
        <end position="236"/>
    </location>
</feature>
<dbReference type="Gene3D" id="1.10.1420.10">
    <property type="match status" value="2"/>
</dbReference>
<dbReference type="InterPro" id="IPR007695">
    <property type="entry name" value="DNA_mismatch_repair_MutS-lik_N"/>
</dbReference>
<reference evidence="9 10" key="1">
    <citation type="submission" date="2009-11" db="EMBL/GenBank/DDBJ databases">
        <title>Annotation of Allomyces macrogynus ATCC 38327.</title>
        <authorList>
            <consortium name="The Broad Institute Genome Sequencing Platform"/>
            <person name="Russ C."/>
            <person name="Cuomo C."/>
            <person name="Burger G."/>
            <person name="Gray M.W."/>
            <person name="Holland P.W.H."/>
            <person name="King N."/>
            <person name="Lang F.B.F."/>
            <person name="Roger A.J."/>
            <person name="Ruiz-Trillo I."/>
            <person name="Young S.K."/>
            <person name="Zeng Q."/>
            <person name="Gargeya S."/>
            <person name="Fitzgerald M."/>
            <person name="Haas B."/>
            <person name="Abouelleil A."/>
            <person name="Alvarado L."/>
            <person name="Arachchi H.M."/>
            <person name="Berlin A."/>
            <person name="Chapman S.B."/>
            <person name="Gearin G."/>
            <person name="Goldberg J."/>
            <person name="Griggs A."/>
            <person name="Gujja S."/>
            <person name="Hansen M."/>
            <person name="Heiman D."/>
            <person name="Howarth C."/>
            <person name="Larimer J."/>
            <person name="Lui A."/>
            <person name="MacDonald P.J.P."/>
            <person name="McCowen C."/>
            <person name="Montmayeur A."/>
            <person name="Murphy C."/>
            <person name="Neiman D."/>
            <person name="Pearson M."/>
            <person name="Priest M."/>
            <person name="Roberts A."/>
            <person name="Saif S."/>
            <person name="Shea T."/>
            <person name="Sisk P."/>
            <person name="Stolte C."/>
            <person name="Sykes S."/>
            <person name="Wortman J."/>
            <person name="Nusbaum C."/>
            <person name="Birren B."/>
        </authorList>
    </citation>
    <scope>NUCLEOTIDE SEQUENCE [LARGE SCALE GENOMIC DNA]</scope>
    <source>
        <strain evidence="9 10">ATCC 38327</strain>
    </source>
</reference>
<evidence type="ECO:0000256" key="1">
    <source>
        <dbReference type="ARBA" id="ARBA00006271"/>
    </source>
</evidence>
<dbReference type="InterPro" id="IPR027417">
    <property type="entry name" value="P-loop_NTPase"/>
</dbReference>
<evidence type="ECO:0000259" key="8">
    <source>
        <dbReference type="PROSITE" id="PS00486"/>
    </source>
</evidence>